<dbReference type="KEGG" id="mmac:MSMAC_1841"/>
<dbReference type="HOGENOM" id="CLU_189629_0_0_2"/>
<proteinExistence type="predicted"/>
<evidence type="ECO:0000313" key="2">
    <source>
        <dbReference type="Proteomes" id="UP000033071"/>
    </source>
</evidence>
<dbReference type="AlphaFoldDB" id="A0A0E3RWK8"/>
<dbReference type="EMBL" id="CP009514">
    <property type="protein sequence ID" value="AKB71731.1"/>
    <property type="molecule type" value="Genomic_DNA"/>
</dbReference>
<evidence type="ECO:0000313" key="1">
    <source>
        <dbReference type="EMBL" id="AKB71731.1"/>
    </source>
</evidence>
<accession>A0A0E3RWK8</accession>
<sequence>MLPEKGSIRGVARATGHGKDTICRWLEIAGTHAEEVTTYFLKNLNLKKVEVDEIWSYIKKAKKCD</sequence>
<dbReference type="PATRIC" id="fig|1434113.4.peg.2305"/>
<organism evidence="1 2">
    <name type="scientific">Methanosarcina mazei C16</name>
    <dbReference type="NCBI Taxonomy" id="1434113"/>
    <lineage>
        <taxon>Archaea</taxon>
        <taxon>Methanobacteriati</taxon>
        <taxon>Methanobacteriota</taxon>
        <taxon>Stenosarchaea group</taxon>
        <taxon>Methanomicrobia</taxon>
        <taxon>Methanosarcinales</taxon>
        <taxon>Methanosarcinaceae</taxon>
        <taxon>Methanosarcina</taxon>
    </lineage>
</organism>
<reference evidence="1 2" key="1">
    <citation type="submission" date="2014-07" db="EMBL/GenBank/DDBJ databases">
        <title>Methanogenic archaea and the global carbon cycle.</title>
        <authorList>
            <person name="Henriksen J.R."/>
            <person name="Luke J."/>
            <person name="Reinhart S."/>
            <person name="Benedict M.N."/>
            <person name="Youngblut N.D."/>
            <person name="Metcalf M.E."/>
            <person name="Whitaker R.J."/>
            <person name="Metcalf W.W."/>
        </authorList>
    </citation>
    <scope>NUCLEOTIDE SEQUENCE [LARGE SCALE GENOMIC DNA]</scope>
    <source>
        <strain evidence="1 2">C16</strain>
    </source>
</reference>
<dbReference type="Proteomes" id="UP000033071">
    <property type="component" value="Chromosome"/>
</dbReference>
<name>A0A0E3RWK8_METMZ</name>
<protein>
    <recommendedName>
        <fullName evidence="3">Mobile element protein</fullName>
    </recommendedName>
</protein>
<evidence type="ECO:0008006" key="3">
    <source>
        <dbReference type="Google" id="ProtNLM"/>
    </source>
</evidence>
<gene>
    <name evidence="1" type="ORF">MSMAC_1841</name>
</gene>